<accession>A0A1H7WHR3</accession>
<evidence type="ECO:0000313" key="3">
    <source>
        <dbReference type="Proteomes" id="UP000183015"/>
    </source>
</evidence>
<evidence type="ECO:0000313" key="2">
    <source>
        <dbReference type="EMBL" id="SEM21021.1"/>
    </source>
</evidence>
<dbReference type="STRING" id="235985.SAMN05414137_120169"/>
<evidence type="ECO:0000256" key="1">
    <source>
        <dbReference type="SAM" id="MobiDB-lite"/>
    </source>
</evidence>
<reference evidence="3" key="1">
    <citation type="submission" date="2016-10" db="EMBL/GenBank/DDBJ databases">
        <authorList>
            <person name="Varghese N."/>
        </authorList>
    </citation>
    <scope>NUCLEOTIDE SEQUENCE [LARGE SCALE GENOMIC DNA]</scope>
    <source>
        <strain evidence="3">DSM 45096 / BCRC 16803 / CGMCC 4.1857 / CIP 109030 / JCM 12277 / KCTC 19219 / NBRC 100920 / 33214</strain>
    </source>
</reference>
<dbReference type="Proteomes" id="UP000183015">
    <property type="component" value="Unassembled WGS sequence"/>
</dbReference>
<feature type="region of interest" description="Disordered" evidence="1">
    <location>
        <begin position="388"/>
        <end position="442"/>
    </location>
</feature>
<dbReference type="OrthoDB" id="4349880at2"/>
<dbReference type="EMBL" id="FOAZ01000020">
    <property type="protein sequence ID" value="SEM21021.1"/>
    <property type="molecule type" value="Genomic_DNA"/>
</dbReference>
<sequence length="572" mass="61532">MDDAPDQGLDPAAARALAEWGAHRGHRYEFVKIYTSGRSSAFVAAVLDHDNVGHGSRAVVLKHDRVPVEPGRGDPDYTGTEHMRHRLAYRDAPADFRRHLAEPLDEGPVRVGDSTWIVFQKVAGSLYRHDSLASLREADDPTAFARGCREVVHGMLTGWVQQPKVESTTAAALLGRGLRARFAPGGPLQRAAAQYREETIRFADEQVALANPFALVRGTAPASERPVRIATGVVHGDLHMENVLLPTTPCIEVPDYVLIDLAKSVSEGSLAHDPLHLLLHLAARTLGELSPAARSALLAVMRDGPLGATERALGELPGWLRQTVEAVEPTVDTWLGRFGVDFVWPAQRLLALVEHALTLYGRSSTRPEDRAWFLWLAASAADRYARLDEETPRPGRSGLPRDTAPPAVLAQTPAAPRRGVPNRAAPAPHLDQAPALDPVRPDLVPSGAGATGAWVAALCADLPHILDAATRADENTIADLCRAALRAEDRTADYAALVRRLGGPELDPRLGLPGLTDAAGPGESYVCPLPLACDRRERRTPGIRRPVCHLSADDQPSGGSAGGPMALERGRR</sequence>
<protein>
    <recommendedName>
        <fullName evidence="4">Phosphotransferase enzyme family protein</fullName>
    </recommendedName>
</protein>
<keyword evidence="3" id="KW-1185">Reference proteome</keyword>
<evidence type="ECO:0008006" key="4">
    <source>
        <dbReference type="Google" id="ProtNLM"/>
    </source>
</evidence>
<gene>
    <name evidence="2" type="ORF">SAMN05414137_120169</name>
</gene>
<proteinExistence type="predicted"/>
<name>A0A1H7WHR3_STRJI</name>
<dbReference type="RefSeq" id="WP_042446592.1">
    <property type="nucleotide sequence ID" value="NZ_BBPN01000011.1"/>
</dbReference>
<organism evidence="2 3">
    <name type="scientific">Streptacidiphilus jiangxiensis</name>
    <dbReference type="NCBI Taxonomy" id="235985"/>
    <lineage>
        <taxon>Bacteria</taxon>
        <taxon>Bacillati</taxon>
        <taxon>Actinomycetota</taxon>
        <taxon>Actinomycetes</taxon>
        <taxon>Kitasatosporales</taxon>
        <taxon>Streptomycetaceae</taxon>
        <taxon>Streptacidiphilus</taxon>
    </lineage>
</organism>
<dbReference type="eggNOG" id="COG1672">
    <property type="taxonomic scope" value="Bacteria"/>
</dbReference>
<dbReference type="AlphaFoldDB" id="A0A1H7WHR3"/>
<feature type="region of interest" description="Disordered" evidence="1">
    <location>
        <begin position="544"/>
        <end position="572"/>
    </location>
</feature>